<gene>
    <name evidence="1" type="ORF">OKJ99_34740</name>
</gene>
<proteinExistence type="predicted"/>
<evidence type="ECO:0008006" key="3">
    <source>
        <dbReference type="Google" id="ProtNLM"/>
    </source>
</evidence>
<protein>
    <recommendedName>
        <fullName evidence="3">WXG100 family type VII secretion target</fullName>
    </recommendedName>
</protein>
<sequence>MAGLGSGSFDVDPAVLKEQGTAFGELGKAFKAATKELKSALESAEGDWGEDIIGTFNDIYEPVREGMATSMEHLADELDKIGGNLKVMGTQYEVTEDDQAQIMIGQQSNRPGLGMQF</sequence>
<dbReference type="Proteomes" id="UP001354931">
    <property type="component" value="Unassembled WGS sequence"/>
</dbReference>
<evidence type="ECO:0000313" key="1">
    <source>
        <dbReference type="EMBL" id="MEB8342665.1"/>
    </source>
</evidence>
<keyword evidence="2" id="KW-1185">Reference proteome</keyword>
<dbReference type="InterPro" id="IPR036689">
    <property type="entry name" value="ESAT-6-like_sf"/>
</dbReference>
<name>A0ABU6FF40_9ACTN</name>
<accession>A0ABU6FF40</accession>
<dbReference type="Gene3D" id="1.10.287.1060">
    <property type="entry name" value="ESAT-6-like"/>
    <property type="match status" value="1"/>
</dbReference>
<organism evidence="1 2">
    <name type="scientific">Streptomyces endophyticus</name>
    <dbReference type="NCBI Taxonomy" id="714166"/>
    <lineage>
        <taxon>Bacteria</taxon>
        <taxon>Bacillati</taxon>
        <taxon>Actinomycetota</taxon>
        <taxon>Actinomycetes</taxon>
        <taxon>Kitasatosporales</taxon>
        <taxon>Streptomycetaceae</taxon>
        <taxon>Streptomyces</taxon>
    </lineage>
</organism>
<dbReference type="SUPFAM" id="SSF140453">
    <property type="entry name" value="EsxAB dimer-like"/>
    <property type="match status" value="1"/>
</dbReference>
<dbReference type="EMBL" id="JAOZYC010000169">
    <property type="protein sequence ID" value="MEB8342665.1"/>
    <property type="molecule type" value="Genomic_DNA"/>
</dbReference>
<reference evidence="1 2" key="1">
    <citation type="submission" date="2022-10" db="EMBL/GenBank/DDBJ databases">
        <authorList>
            <person name="Xie J."/>
            <person name="Shen N."/>
        </authorList>
    </citation>
    <scope>NUCLEOTIDE SEQUENCE [LARGE SCALE GENOMIC DNA]</scope>
    <source>
        <strain evidence="1 2">YIM65594</strain>
    </source>
</reference>
<evidence type="ECO:0000313" key="2">
    <source>
        <dbReference type="Proteomes" id="UP001354931"/>
    </source>
</evidence>
<comment type="caution">
    <text evidence="1">The sequence shown here is derived from an EMBL/GenBank/DDBJ whole genome shotgun (WGS) entry which is preliminary data.</text>
</comment>
<dbReference type="RefSeq" id="WP_326022223.1">
    <property type="nucleotide sequence ID" value="NZ_JAOZYC010000169.1"/>
</dbReference>